<keyword evidence="1" id="KW-0472">Membrane</keyword>
<evidence type="ECO:0000256" key="1">
    <source>
        <dbReference type="SAM" id="Phobius"/>
    </source>
</evidence>
<keyword evidence="1" id="KW-0812">Transmembrane</keyword>
<name>A0A1G7BSX0_9ACTN</name>
<keyword evidence="1" id="KW-1133">Transmembrane helix</keyword>
<evidence type="ECO:0000313" key="3">
    <source>
        <dbReference type="EMBL" id="WUR39682.1"/>
    </source>
</evidence>
<feature type="transmembrane region" description="Helical" evidence="1">
    <location>
        <begin position="24"/>
        <end position="44"/>
    </location>
</feature>
<organism evidence="2 4">
    <name type="scientific">Streptomyces griseoaurantiacus</name>
    <dbReference type="NCBI Taxonomy" id="68213"/>
    <lineage>
        <taxon>Bacteria</taxon>
        <taxon>Bacillati</taxon>
        <taxon>Actinomycetota</taxon>
        <taxon>Actinomycetes</taxon>
        <taxon>Kitasatosporales</taxon>
        <taxon>Streptomycetaceae</taxon>
        <taxon>Streptomyces</taxon>
        <taxon>Streptomyces aurantiacus group</taxon>
    </lineage>
</organism>
<proteinExistence type="predicted"/>
<evidence type="ECO:0000313" key="2">
    <source>
        <dbReference type="EMBL" id="SDE29730.1"/>
    </source>
</evidence>
<dbReference type="AlphaFoldDB" id="A0A1G7BSX0"/>
<gene>
    <name evidence="3" type="ORF">OHN36_22255</name>
    <name evidence="2" type="ORF">SAMN05216260_101223</name>
</gene>
<evidence type="ECO:0000313" key="5">
    <source>
        <dbReference type="Proteomes" id="UP001432161"/>
    </source>
</evidence>
<accession>A0A1G7BSX0</accession>
<dbReference type="EMBL" id="FNAX01000001">
    <property type="protein sequence ID" value="SDE29730.1"/>
    <property type="molecule type" value="Genomic_DNA"/>
</dbReference>
<dbReference type="EMBL" id="CP108330">
    <property type="protein sequence ID" value="WUR39682.1"/>
    <property type="molecule type" value="Genomic_DNA"/>
</dbReference>
<sequence length="52" mass="5564">MEHVPAAWLTGAADAAARQGSGNLLRVVLIVMVVGCVLTAWFVLRGYGRHDD</sequence>
<reference evidence="3" key="2">
    <citation type="submission" date="2022-10" db="EMBL/GenBank/DDBJ databases">
        <title>The complete genomes of actinobacterial strains from the NBC collection.</title>
        <authorList>
            <person name="Joergensen T.S."/>
            <person name="Alvarez Arevalo M."/>
            <person name="Sterndorff E.B."/>
            <person name="Faurdal D."/>
            <person name="Vuksanovic O."/>
            <person name="Mourched A.-S."/>
            <person name="Charusanti P."/>
            <person name="Shaw S."/>
            <person name="Blin K."/>
            <person name="Weber T."/>
        </authorList>
    </citation>
    <scope>NUCLEOTIDE SEQUENCE</scope>
    <source>
        <strain evidence="3">NBC_00489</strain>
    </source>
</reference>
<dbReference type="Proteomes" id="UP001432161">
    <property type="component" value="Chromosome"/>
</dbReference>
<reference evidence="2 4" key="1">
    <citation type="submission" date="2016-10" db="EMBL/GenBank/DDBJ databases">
        <authorList>
            <person name="de Groot N.N."/>
        </authorList>
    </citation>
    <scope>NUCLEOTIDE SEQUENCE [LARGE SCALE GENOMIC DNA]</scope>
    <source>
        <strain evidence="2 4">CGMCC 4.1859</strain>
    </source>
</reference>
<dbReference type="Proteomes" id="UP000198614">
    <property type="component" value="Unassembled WGS sequence"/>
</dbReference>
<keyword evidence="5" id="KW-1185">Reference proteome</keyword>
<protein>
    <submittedName>
        <fullName evidence="2">Uncharacterized protein</fullName>
    </submittedName>
</protein>
<evidence type="ECO:0000313" key="4">
    <source>
        <dbReference type="Proteomes" id="UP000198614"/>
    </source>
</evidence>